<dbReference type="Gene3D" id="1.20.1250.20">
    <property type="entry name" value="MFS general substrate transporter like domains"/>
    <property type="match status" value="1"/>
</dbReference>
<reference evidence="2" key="1">
    <citation type="journal article" date="2014" name="Int. J. Syst. Evol. Microbiol.">
        <title>Complete genome sequence of Corynebacterium casei LMG S-19264T (=DSM 44701T), isolated from a smear-ripened cheese.</title>
        <authorList>
            <consortium name="US DOE Joint Genome Institute (JGI-PGF)"/>
            <person name="Walter F."/>
            <person name="Albersmeier A."/>
            <person name="Kalinowski J."/>
            <person name="Ruckert C."/>
        </authorList>
    </citation>
    <scope>NUCLEOTIDE SEQUENCE</scope>
    <source>
        <strain evidence="2">KCTC 32182</strain>
    </source>
</reference>
<evidence type="ECO:0000313" key="3">
    <source>
        <dbReference type="Proteomes" id="UP000645257"/>
    </source>
</evidence>
<sequence>MREAGGMSIPAFLRAWPAQTANGLSALYRIRAEYPLALVRAVVNLVMFPFFSVVVPVWVKLYLHGPASYIGLFDGAFGAGMIVCSWGMAERLGARVGRIRSVCLGFVLPCAVLGAMGAATAIGLAMAALPDSYRSRVSAAAVFVSTLFNPLGVWLAGFVLEAWSLPAVLSTGGWSFSRCCPLSPRRATPGVSWVFATRRWTVTTAEPTPAPFAEPAPGQGGGGRVKCRFSPTGAAFFPCDSFIPPIGTLASISWARPVTRNIRLFLTG</sequence>
<keyword evidence="1" id="KW-0472">Membrane</keyword>
<accession>A0A918P4X9</accession>
<reference evidence="2" key="2">
    <citation type="submission" date="2020-09" db="EMBL/GenBank/DDBJ databases">
        <authorList>
            <person name="Sun Q."/>
            <person name="Kim S."/>
        </authorList>
    </citation>
    <scope>NUCLEOTIDE SEQUENCE</scope>
    <source>
        <strain evidence="2">KCTC 32182</strain>
    </source>
</reference>
<name>A0A918P4X9_9NEIS</name>
<proteinExistence type="predicted"/>
<dbReference type="Proteomes" id="UP000645257">
    <property type="component" value="Unassembled WGS sequence"/>
</dbReference>
<organism evidence="2 3">
    <name type="scientific">Paludibacterium paludis</name>
    <dbReference type="NCBI Taxonomy" id="1225769"/>
    <lineage>
        <taxon>Bacteria</taxon>
        <taxon>Pseudomonadati</taxon>
        <taxon>Pseudomonadota</taxon>
        <taxon>Betaproteobacteria</taxon>
        <taxon>Neisseriales</taxon>
        <taxon>Chromobacteriaceae</taxon>
        <taxon>Paludibacterium</taxon>
    </lineage>
</organism>
<dbReference type="SUPFAM" id="SSF103473">
    <property type="entry name" value="MFS general substrate transporter"/>
    <property type="match status" value="1"/>
</dbReference>
<feature type="transmembrane region" description="Helical" evidence="1">
    <location>
        <begin position="101"/>
        <end position="127"/>
    </location>
</feature>
<keyword evidence="1" id="KW-0812">Transmembrane</keyword>
<protein>
    <recommendedName>
        <fullName evidence="4">MFS transporter</fullName>
    </recommendedName>
</protein>
<gene>
    <name evidence="2" type="ORF">GCM10011289_24500</name>
</gene>
<dbReference type="InterPro" id="IPR036259">
    <property type="entry name" value="MFS_trans_sf"/>
</dbReference>
<keyword evidence="3" id="KW-1185">Reference proteome</keyword>
<evidence type="ECO:0000256" key="1">
    <source>
        <dbReference type="SAM" id="Phobius"/>
    </source>
</evidence>
<keyword evidence="1" id="KW-1133">Transmembrane helix</keyword>
<evidence type="ECO:0008006" key="4">
    <source>
        <dbReference type="Google" id="ProtNLM"/>
    </source>
</evidence>
<dbReference type="EMBL" id="BMYX01000014">
    <property type="protein sequence ID" value="GGY20104.1"/>
    <property type="molecule type" value="Genomic_DNA"/>
</dbReference>
<evidence type="ECO:0000313" key="2">
    <source>
        <dbReference type="EMBL" id="GGY20104.1"/>
    </source>
</evidence>
<feature type="transmembrane region" description="Helical" evidence="1">
    <location>
        <begin position="139"/>
        <end position="160"/>
    </location>
</feature>
<dbReference type="AlphaFoldDB" id="A0A918P4X9"/>
<feature type="transmembrane region" description="Helical" evidence="1">
    <location>
        <begin position="37"/>
        <end position="58"/>
    </location>
</feature>
<feature type="transmembrane region" description="Helical" evidence="1">
    <location>
        <begin position="70"/>
        <end position="89"/>
    </location>
</feature>
<comment type="caution">
    <text evidence="2">The sequence shown here is derived from an EMBL/GenBank/DDBJ whole genome shotgun (WGS) entry which is preliminary data.</text>
</comment>